<accession>A0ACC0TDI1</accession>
<keyword evidence="2" id="KW-1185">Reference proteome</keyword>
<organism evidence="1 2">
    <name type="scientific">Populus trichocarpa</name>
    <name type="common">Western balsam poplar</name>
    <name type="synonym">Populus balsamifera subsp. trichocarpa</name>
    <dbReference type="NCBI Taxonomy" id="3694"/>
    <lineage>
        <taxon>Eukaryota</taxon>
        <taxon>Viridiplantae</taxon>
        <taxon>Streptophyta</taxon>
        <taxon>Embryophyta</taxon>
        <taxon>Tracheophyta</taxon>
        <taxon>Spermatophyta</taxon>
        <taxon>Magnoliopsida</taxon>
        <taxon>eudicotyledons</taxon>
        <taxon>Gunneridae</taxon>
        <taxon>Pentapetalae</taxon>
        <taxon>rosids</taxon>
        <taxon>fabids</taxon>
        <taxon>Malpighiales</taxon>
        <taxon>Salicaceae</taxon>
        <taxon>Saliceae</taxon>
        <taxon>Populus</taxon>
    </lineage>
</organism>
<name>A0ACC0TDI1_POPTR</name>
<evidence type="ECO:0000313" key="1">
    <source>
        <dbReference type="EMBL" id="KAI9399381.1"/>
    </source>
</evidence>
<evidence type="ECO:0000313" key="2">
    <source>
        <dbReference type="Proteomes" id="UP000006729"/>
    </source>
</evidence>
<gene>
    <name evidence="1" type="ORF">POPTR_002G086550v4</name>
</gene>
<dbReference type="Proteomes" id="UP000006729">
    <property type="component" value="Chromosome 2"/>
</dbReference>
<dbReference type="EMBL" id="CM009291">
    <property type="protein sequence ID" value="KAI9399381.1"/>
    <property type="molecule type" value="Genomic_DNA"/>
</dbReference>
<sequence length="122" mass="13769">MAPPLIPEIIAPLHANIVYSQKKIKEEIENCRRGIEVAVKRTGNMYPPCAQPEPALEVEPHIDMSSLTILSQMKFQAFRHGWKDGNWIAVKYLLMHSWSIPNEQGIGASSLGMMYRLISPVI</sequence>
<reference evidence="1 2" key="1">
    <citation type="journal article" date="2006" name="Science">
        <title>The genome of black cottonwood, Populus trichocarpa (Torr. &amp; Gray).</title>
        <authorList>
            <person name="Tuskan G.A."/>
            <person name="Difazio S."/>
            <person name="Jansson S."/>
            <person name="Bohlmann J."/>
            <person name="Grigoriev I."/>
            <person name="Hellsten U."/>
            <person name="Putnam N."/>
            <person name="Ralph S."/>
            <person name="Rombauts S."/>
            <person name="Salamov A."/>
            <person name="Schein J."/>
            <person name="Sterck L."/>
            <person name="Aerts A."/>
            <person name="Bhalerao R.R."/>
            <person name="Bhalerao R.P."/>
            <person name="Blaudez D."/>
            <person name="Boerjan W."/>
            <person name="Brun A."/>
            <person name="Brunner A."/>
            <person name="Busov V."/>
            <person name="Campbell M."/>
            <person name="Carlson J."/>
            <person name="Chalot M."/>
            <person name="Chapman J."/>
            <person name="Chen G.L."/>
            <person name="Cooper D."/>
            <person name="Coutinho P.M."/>
            <person name="Couturier J."/>
            <person name="Covert S."/>
            <person name="Cronk Q."/>
            <person name="Cunningham R."/>
            <person name="Davis J."/>
            <person name="Degroeve S."/>
            <person name="Dejardin A."/>
            <person name="Depamphilis C."/>
            <person name="Detter J."/>
            <person name="Dirks B."/>
            <person name="Dubchak I."/>
            <person name="Duplessis S."/>
            <person name="Ehlting J."/>
            <person name="Ellis B."/>
            <person name="Gendler K."/>
            <person name="Goodstein D."/>
            <person name="Gribskov M."/>
            <person name="Grimwood J."/>
            <person name="Groover A."/>
            <person name="Gunter L."/>
            <person name="Hamberger B."/>
            <person name="Heinze B."/>
            <person name="Helariutta Y."/>
            <person name="Henrissat B."/>
            <person name="Holligan D."/>
            <person name="Holt R."/>
            <person name="Huang W."/>
            <person name="Islam-Faridi N."/>
            <person name="Jones S."/>
            <person name="Jones-Rhoades M."/>
            <person name="Jorgensen R."/>
            <person name="Joshi C."/>
            <person name="Kangasjarvi J."/>
            <person name="Karlsson J."/>
            <person name="Kelleher C."/>
            <person name="Kirkpatrick R."/>
            <person name="Kirst M."/>
            <person name="Kohler A."/>
            <person name="Kalluri U."/>
            <person name="Larimer F."/>
            <person name="Leebens-Mack J."/>
            <person name="Leple J.C."/>
            <person name="Locascio P."/>
            <person name="Lou Y."/>
            <person name="Lucas S."/>
            <person name="Martin F."/>
            <person name="Montanini B."/>
            <person name="Napoli C."/>
            <person name="Nelson D.R."/>
            <person name="Nelson C."/>
            <person name="Nieminen K."/>
            <person name="Nilsson O."/>
            <person name="Pereda V."/>
            <person name="Peter G."/>
            <person name="Philippe R."/>
            <person name="Pilate G."/>
            <person name="Poliakov A."/>
            <person name="Razumovskaya J."/>
            <person name="Richardson P."/>
            <person name="Rinaldi C."/>
            <person name="Ritland K."/>
            <person name="Rouze P."/>
            <person name="Ryaboy D."/>
            <person name="Schmutz J."/>
            <person name="Schrader J."/>
            <person name="Segerman B."/>
            <person name="Shin H."/>
            <person name="Siddiqui A."/>
            <person name="Sterky F."/>
            <person name="Terry A."/>
            <person name="Tsai C.J."/>
            <person name="Uberbacher E."/>
            <person name="Unneberg P."/>
            <person name="Vahala J."/>
            <person name="Wall K."/>
            <person name="Wessler S."/>
            <person name="Yang G."/>
            <person name="Yin T."/>
            <person name="Douglas C."/>
            <person name="Marra M."/>
            <person name="Sandberg G."/>
            <person name="Van de Peer Y."/>
            <person name="Rokhsar D."/>
        </authorList>
    </citation>
    <scope>NUCLEOTIDE SEQUENCE [LARGE SCALE GENOMIC DNA]</scope>
    <source>
        <strain evidence="2">cv. Nisqually</strain>
    </source>
</reference>
<proteinExistence type="predicted"/>
<comment type="caution">
    <text evidence="1">The sequence shown here is derived from an EMBL/GenBank/DDBJ whole genome shotgun (WGS) entry which is preliminary data.</text>
</comment>
<protein>
    <submittedName>
        <fullName evidence="1">Uncharacterized protein</fullName>
    </submittedName>
</protein>